<reference evidence="2" key="1">
    <citation type="journal article" date="2023" name="Mol. Phylogenet. Evol.">
        <title>Genome-scale phylogeny and comparative genomics of the fungal order Sordariales.</title>
        <authorList>
            <person name="Hensen N."/>
            <person name="Bonometti L."/>
            <person name="Westerberg I."/>
            <person name="Brannstrom I.O."/>
            <person name="Guillou S."/>
            <person name="Cros-Aarteil S."/>
            <person name="Calhoun S."/>
            <person name="Haridas S."/>
            <person name="Kuo A."/>
            <person name="Mondo S."/>
            <person name="Pangilinan J."/>
            <person name="Riley R."/>
            <person name="LaButti K."/>
            <person name="Andreopoulos B."/>
            <person name="Lipzen A."/>
            <person name="Chen C."/>
            <person name="Yan M."/>
            <person name="Daum C."/>
            <person name="Ng V."/>
            <person name="Clum A."/>
            <person name="Steindorff A."/>
            <person name="Ohm R.A."/>
            <person name="Martin F."/>
            <person name="Silar P."/>
            <person name="Natvig D.O."/>
            <person name="Lalanne C."/>
            <person name="Gautier V."/>
            <person name="Ament-Velasquez S.L."/>
            <person name="Kruys A."/>
            <person name="Hutchinson M.I."/>
            <person name="Powell A.J."/>
            <person name="Barry K."/>
            <person name="Miller A.N."/>
            <person name="Grigoriev I.V."/>
            <person name="Debuchy R."/>
            <person name="Gladieux P."/>
            <person name="Hiltunen Thoren M."/>
            <person name="Johannesson H."/>
        </authorList>
    </citation>
    <scope>NUCLEOTIDE SEQUENCE</scope>
    <source>
        <strain evidence="2">CBS 508.74</strain>
    </source>
</reference>
<reference evidence="2" key="2">
    <citation type="submission" date="2023-05" db="EMBL/GenBank/DDBJ databases">
        <authorList>
            <consortium name="Lawrence Berkeley National Laboratory"/>
            <person name="Steindorff A."/>
            <person name="Hensen N."/>
            <person name="Bonometti L."/>
            <person name="Westerberg I."/>
            <person name="Brannstrom I.O."/>
            <person name="Guillou S."/>
            <person name="Cros-Aarteil S."/>
            <person name="Calhoun S."/>
            <person name="Haridas S."/>
            <person name="Kuo A."/>
            <person name="Mondo S."/>
            <person name="Pangilinan J."/>
            <person name="Riley R."/>
            <person name="Labutti K."/>
            <person name="Andreopoulos B."/>
            <person name="Lipzen A."/>
            <person name="Chen C."/>
            <person name="Yanf M."/>
            <person name="Daum C."/>
            <person name="Ng V."/>
            <person name="Clum A."/>
            <person name="Ohm R."/>
            <person name="Martin F."/>
            <person name="Silar P."/>
            <person name="Natvig D."/>
            <person name="Lalanne C."/>
            <person name="Gautier V."/>
            <person name="Ament-Velasquez S.L."/>
            <person name="Kruys A."/>
            <person name="Hutchinson M.I."/>
            <person name="Powell A.J."/>
            <person name="Barry K."/>
            <person name="Miller A.N."/>
            <person name="Grigoriev I.V."/>
            <person name="Debuchy R."/>
            <person name="Gladieux P."/>
            <person name="Thoren M.H."/>
            <person name="Johannesson H."/>
        </authorList>
    </citation>
    <scope>NUCLEOTIDE SEQUENCE</scope>
    <source>
        <strain evidence="2">CBS 508.74</strain>
    </source>
</reference>
<protein>
    <submittedName>
        <fullName evidence="2">Uncharacterized protein</fullName>
    </submittedName>
</protein>
<dbReference type="EMBL" id="MU853363">
    <property type="protein sequence ID" value="KAK4108377.1"/>
    <property type="molecule type" value="Genomic_DNA"/>
</dbReference>
<accession>A0AAN6QDS3</accession>
<keyword evidence="3" id="KW-1185">Reference proteome</keyword>
<comment type="caution">
    <text evidence="2">The sequence shown here is derived from an EMBL/GenBank/DDBJ whole genome shotgun (WGS) entry which is preliminary data.</text>
</comment>
<evidence type="ECO:0000313" key="3">
    <source>
        <dbReference type="Proteomes" id="UP001302812"/>
    </source>
</evidence>
<dbReference type="AlphaFoldDB" id="A0AAN6QDS3"/>
<proteinExistence type="predicted"/>
<feature type="region of interest" description="Disordered" evidence="1">
    <location>
        <begin position="18"/>
        <end position="56"/>
    </location>
</feature>
<dbReference type="Proteomes" id="UP001302812">
    <property type="component" value="Unassembled WGS sequence"/>
</dbReference>
<evidence type="ECO:0000313" key="2">
    <source>
        <dbReference type="EMBL" id="KAK4108377.1"/>
    </source>
</evidence>
<name>A0AAN6QDS3_9PEZI</name>
<evidence type="ECO:0000256" key="1">
    <source>
        <dbReference type="SAM" id="MobiDB-lite"/>
    </source>
</evidence>
<sequence>MSFVLLDELVAAASKKLESSGVASVGESPDTVPDDIDVLKPSVTSEPGLDDEVVDE</sequence>
<organism evidence="2 3">
    <name type="scientific">Canariomyces notabilis</name>
    <dbReference type="NCBI Taxonomy" id="2074819"/>
    <lineage>
        <taxon>Eukaryota</taxon>
        <taxon>Fungi</taxon>
        <taxon>Dikarya</taxon>
        <taxon>Ascomycota</taxon>
        <taxon>Pezizomycotina</taxon>
        <taxon>Sordariomycetes</taxon>
        <taxon>Sordariomycetidae</taxon>
        <taxon>Sordariales</taxon>
        <taxon>Chaetomiaceae</taxon>
        <taxon>Canariomyces</taxon>
    </lineage>
</organism>
<dbReference type="RefSeq" id="XP_064665947.1">
    <property type="nucleotide sequence ID" value="XM_064818163.1"/>
</dbReference>
<gene>
    <name evidence="2" type="ORF">N656DRAFT_801768</name>
</gene>
<dbReference type="GeneID" id="89942288"/>